<dbReference type="GO" id="GO:0008836">
    <property type="term" value="F:diaminopimelate decarboxylase activity"/>
    <property type="evidence" value="ECO:0007669"/>
    <property type="project" value="TreeGrafter"/>
</dbReference>
<dbReference type="Gene3D" id="3.20.20.10">
    <property type="entry name" value="Alanine racemase"/>
    <property type="match status" value="1"/>
</dbReference>
<evidence type="ECO:0000313" key="6">
    <source>
        <dbReference type="Proteomes" id="UP000449846"/>
    </source>
</evidence>
<dbReference type="InterPro" id="IPR009006">
    <property type="entry name" value="Ala_racemase/Decarboxylase_C"/>
</dbReference>
<feature type="domain" description="Orn/DAP/Arg decarboxylase 2 N-terminal" evidence="4">
    <location>
        <begin position="51"/>
        <end position="300"/>
    </location>
</feature>
<evidence type="ECO:0000256" key="1">
    <source>
        <dbReference type="ARBA" id="ARBA00001933"/>
    </source>
</evidence>
<dbReference type="Proteomes" id="UP000449846">
    <property type="component" value="Unassembled WGS sequence"/>
</dbReference>
<dbReference type="EMBL" id="WMIG01000005">
    <property type="protein sequence ID" value="MTH59862.1"/>
    <property type="molecule type" value="Genomic_DNA"/>
</dbReference>
<dbReference type="SUPFAM" id="SSF51419">
    <property type="entry name" value="PLP-binding barrel"/>
    <property type="match status" value="1"/>
</dbReference>
<dbReference type="CDD" id="cd06839">
    <property type="entry name" value="PLPDE_III_Btrk_like"/>
    <property type="match status" value="1"/>
</dbReference>
<keyword evidence="2 3" id="KW-0663">Pyridoxal phosphate</keyword>
<dbReference type="Pfam" id="PF02784">
    <property type="entry name" value="Orn_Arg_deC_N"/>
    <property type="match status" value="1"/>
</dbReference>
<evidence type="ECO:0000259" key="4">
    <source>
        <dbReference type="Pfam" id="PF02784"/>
    </source>
</evidence>
<dbReference type="InterPro" id="IPR029066">
    <property type="entry name" value="PLP-binding_barrel"/>
</dbReference>
<feature type="modified residue" description="N6-(pyridoxal phosphate)lysine" evidence="3">
    <location>
        <position position="73"/>
    </location>
</feature>
<dbReference type="SUPFAM" id="SSF50621">
    <property type="entry name" value="Alanine racemase C-terminal domain-like"/>
    <property type="match status" value="1"/>
</dbReference>
<comment type="caution">
    <text evidence="5">The sequence shown here is derived from an EMBL/GenBank/DDBJ whole genome shotgun (WGS) entry which is preliminary data.</text>
</comment>
<dbReference type="Gene3D" id="2.40.37.10">
    <property type="entry name" value="Lyase, Ornithine Decarboxylase, Chain A, domain 1"/>
    <property type="match status" value="1"/>
</dbReference>
<accession>A0A844HQG7</accession>
<dbReference type="PANTHER" id="PTHR43727">
    <property type="entry name" value="DIAMINOPIMELATE DECARBOXYLASE"/>
    <property type="match status" value="1"/>
</dbReference>
<evidence type="ECO:0000256" key="3">
    <source>
        <dbReference type="PIRSR" id="PIRSR600183-50"/>
    </source>
</evidence>
<name>A0A844HQG7_9RHOB</name>
<evidence type="ECO:0000256" key="2">
    <source>
        <dbReference type="ARBA" id="ARBA00022898"/>
    </source>
</evidence>
<proteinExistence type="predicted"/>
<reference evidence="5 6" key="1">
    <citation type="submission" date="2019-11" db="EMBL/GenBank/DDBJ databases">
        <authorList>
            <person name="Dong K."/>
        </authorList>
    </citation>
    <scope>NUCLEOTIDE SEQUENCE [LARGE SCALE GENOMIC DNA]</scope>
    <source>
        <strain evidence="5 6">NBRC 112902</strain>
    </source>
</reference>
<dbReference type="AlphaFoldDB" id="A0A844HQG7"/>
<gene>
    <name evidence="5" type="ORF">GL300_11655</name>
</gene>
<dbReference type="InterPro" id="IPR022644">
    <property type="entry name" value="De-COase2_N"/>
</dbReference>
<keyword evidence="6" id="KW-1185">Reference proteome</keyword>
<dbReference type="GO" id="GO:0009089">
    <property type="term" value="P:lysine biosynthetic process via diaminopimelate"/>
    <property type="evidence" value="ECO:0007669"/>
    <property type="project" value="TreeGrafter"/>
</dbReference>
<dbReference type="PANTHER" id="PTHR43727:SF2">
    <property type="entry name" value="GROUP IV DECARBOXYLASE"/>
    <property type="match status" value="1"/>
</dbReference>
<dbReference type="PRINTS" id="PR01179">
    <property type="entry name" value="ODADCRBXLASE"/>
</dbReference>
<protein>
    <submittedName>
        <fullName evidence="5">Type III PLP-dependent enzyme</fullName>
    </submittedName>
</protein>
<organism evidence="5 6">
    <name type="scientific">Paracoccus litorisediminis</name>
    <dbReference type="NCBI Taxonomy" id="2006130"/>
    <lineage>
        <taxon>Bacteria</taxon>
        <taxon>Pseudomonadati</taxon>
        <taxon>Pseudomonadota</taxon>
        <taxon>Alphaproteobacteria</taxon>
        <taxon>Rhodobacterales</taxon>
        <taxon>Paracoccaceae</taxon>
        <taxon>Paracoccus</taxon>
    </lineage>
</organism>
<dbReference type="InterPro" id="IPR000183">
    <property type="entry name" value="Orn/DAP/Arg_de-COase"/>
</dbReference>
<feature type="active site" description="Proton donor" evidence="3">
    <location>
        <position position="369"/>
    </location>
</feature>
<comment type="cofactor">
    <cofactor evidence="1 3">
        <name>pyridoxal 5'-phosphate</name>
        <dbReference type="ChEBI" id="CHEBI:597326"/>
    </cofactor>
</comment>
<dbReference type="OrthoDB" id="9802241at2"/>
<evidence type="ECO:0000313" key="5">
    <source>
        <dbReference type="EMBL" id="MTH59862.1"/>
    </source>
</evidence>
<sequence length="431" mass="46727">MSRLRISTRRTASQPLWPRLRDGDSCGRDRILAQAAARFGTPSYVYVTDVIAARLGALRTALGRWFSVSFAVKSNPNPALLGWMQGKVDYLDISSGGEFELAQTAGWQPDRISFTGPAKREPELRPVIAAGLGELVIESLREARLANAIAAELGMVQPVLIRIAPDHVPKGFGDHMAGRPSPFGIDIEDAEQILPQIAALPNLRIIGLHIYSGTQSLKPDAICENWRIFLEVFTHLSEALDLTPEKLIFGSGLGIPHHPGEVELDLDAIAQSIAPDLDAFRALPRFAGTRLVLELGRYLVGPAGYFLTRVVSVKQSRGTRIAICDGGMNANLAASGNFGMVIRRNYVLHRVEDGTAPPEEKHDITGPLCTSIDKLGSGVMLPRLEEGDLIALHAAGAYGPTASPVYFISHPLPSEIMVTDGQMQDVTRLRP</sequence>